<evidence type="ECO:0000313" key="2">
    <source>
        <dbReference type="EMBL" id="MBD7916519.1"/>
    </source>
</evidence>
<dbReference type="Proteomes" id="UP000640335">
    <property type="component" value="Unassembled WGS sequence"/>
</dbReference>
<feature type="transmembrane region" description="Helical" evidence="1">
    <location>
        <begin position="103"/>
        <end position="125"/>
    </location>
</feature>
<evidence type="ECO:0000256" key="1">
    <source>
        <dbReference type="SAM" id="Phobius"/>
    </source>
</evidence>
<keyword evidence="1" id="KW-0812">Transmembrane</keyword>
<evidence type="ECO:0000313" key="3">
    <source>
        <dbReference type="Proteomes" id="UP000640335"/>
    </source>
</evidence>
<keyword evidence="3" id="KW-1185">Reference proteome</keyword>
<dbReference type="RefSeq" id="WP_191751261.1">
    <property type="nucleotide sequence ID" value="NZ_JACSQZ010000093.1"/>
</dbReference>
<dbReference type="EMBL" id="JACSQZ010000093">
    <property type="protein sequence ID" value="MBD7916519.1"/>
    <property type="molecule type" value="Genomic_DNA"/>
</dbReference>
<accession>A0ABR8Q7W2</accession>
<sequence>MRIIHFAIFNLILYSIIGWIIEGVYNYIITGSFEKEGFLKGPYKPMYGIAFTILVMLDKYYNLNLISKLMLSLIVPTSIEFISGYILSSFFNEKYWDYSSSRLNYKGIITVKFSFYWMILCYFGINFVQPFVNNIYISLEKYFKIFNSVISLIIIIDIIITISIKLKLKNSRLLNS</sequence>
<organism evidence="2 3">
    <name type="scientific">Clostridium gallinarum</name>
    <dbReference type="NCBI Taxonomy" id="2762246"/>
    <lineage>
        <taxon>Bacteria</taxon>
        <taxon>Bacillati</taxon>
        <taxon>Bacillota</taxon>
        <taxon>Clostridia</taxon>
        <taxon>Eubacteriales</taxon>
        <taxon>Clostridiaceae</taxon>
        <taxon>Clostridium</taxon>
    </lineage>
</organism>
<name>A0ABR8Q7W2_9CLOT</name>
<dbReference type="Pfam" id="PF06541">
    <property type="entry name" value="ABC_trans_CmpB"/>
    <property type="match status" value="1"/>
</dbReference>
<keyword evidence="1" id="KW-0472">Membrane</keyword>
<reference evidence="2 3" key="1">
    <citation type="submission" date="2020-08" db="EMBL/GenBank/DDBJ databases">
        <title>A Genomic Blueprint of the Chicken Gut Microbiome.</title>
        <authorList>
            <person name="Gilroy R."/>
            <person name="Ravi A."/>
            <person name="Getino M."/>
            <person name="Pursley I."/>
            <person name="Horton D.L."/>
            <person name="Alikhan N.-F."/>
            <person name="Baker D."/>
            <person name="Gharbi K."/>
            <person name="Hall N."/>
            <person name="Watson M."/>
            <person name="Adriaenssens E.M."/>
            <person name="Foster-Nyarko E."/>
            <person name="Jarju S."/>
            <person name="Secka A."/>
            <person name="Antonio M."/>
            <person name="Oren A."/>
            <person name="Chaudhuri R."/>
            <person name="La Ragione R.M."/>
            <person name="Hildebrand F."/>
            <person name="Pallen M.J."/>
        </authorList>
    </citation>
    <scope>NUCLEOTIDE SEQUENCE [LARGE SCALE GENOMIC DNA]</scope>
    <source>
        <strain evidence="2 3">Sa3CUN1</strain>
    </source>
</reference>
<comment type="caution">
    <text evidence="2">The sequence shown here is derived from an EMBL/GenBank/DDBJ whole genome shotgun (WGS) entry which is preliminary data.</text>
</comment>
<keyword evidence="1" id="KW-1133">Transmembrane helix</keyword>
<feature type="transmembrane region" description="Helical" evidence="1">
    <location>
        <begin position="69"/>
        <end position="91"/>
    </location>
</feature>
<feature type="transmembrane region" description="Helical" evidence="1">
    <location>
        <begin position="145"/>
        <end position="164"/>
    </location>
</feature>
<dbReference type="InterPro" id="IPR010540">
    <property type="entry name" value="CmpB_TMEM229"/>
</dbReference>
<proteinExistence type="predicted"/>
<gene>
    <name evidence="2" type="ORF">H9660_15395</name>
</gene>
<protein>
    <submittedName>
        <fullName evidence="2">ABC transporter permease</fullName>
    </submittedName>
</protein>
<feature type="transmembrane region" description="Helical" evidence="1">
    <location>
        <begin position="6"/>
        <end position="25"/>
    </location>
</feature>